<feature type="region of interest" description="Disordered" evidence="6">
    <location>
        <begin position="741"/>
        <end position="777"/>
    </location>
</feature>
<keyword evidence="3" id="KW-0963">Cytoplasm</keyword>
<dbReference type="SUPFAM" id="SSF48371">
    <property type="entry name" value="ARM repeat"/>
    <property type="match status" value="2"/>
</dbReference>
<organism evidence="7 8">
    <name type="scientific">Geosmithia morbida</name>
    <dbReference type="NCBI Taxonomy" id="1094350"/>
    <lineage>
        <taxon>Eukaryota</taxon>
        <taxon>Fungi</taxon>
        <taxon>Dikarya</taxon>
        <taxon>Ascomycota</taxon>
        <taxon>Pezizomycotina</taxon>
        <taxon>Sordariomycetes</taxon>
        <taxon>Hypocreomycetidae</taxon>
        <taxon>Hypocreales</taxon>
        <taxon>Bionectriaceae</taxon>
        <taxon>Geosmithia</taxon>
    </lineage>
</organism>
<dbReference type="EMBL" id="JAANYQ010000006">
    <property type="protein sequence ID" value="KAF4123708.1"/>
    <property type="molecule type" value="Genomic_DNA"/>
</dbReference>
<evidence type="ECO:0000313" key="8">
    <source>
        <dbReference type="Proteomes" id="UP000749293"/>
    </source>
</evidence>
<evidence type="ECO:0000256" key="5">
    <source>
        <dbReference type="ARBA" id="ARBA00023242"/>
    </source>
</evidence>
<evidence type="ECO:0000256" key="1">
    <source>
        <dbReference type="ARBA" id="ARBA00004123"/>
    </source>
</evidence>
<dbReference type="InterPro" id="IPR016024">
    <property type="entry name" value="ARM-type_fold"/>
</dbReference>
<keyword evidence="4" id="KW-0677">Repeat</keyword>
<comment type="subcellular location">
    <subcellularLocation>
        <location evidence="2">Cytoplasm</location>
    </subcellularLocation>
    <subcellularLocation>
        <location evidence="1">Nucleus</location>
    </subcellularLocation>
</comment>
<dbReference type="InterPro" id="IPR038739">
    <property type="entry name" value="ARMC8/Vid28"/>
</dbReference>
<dbReference type="RefSeq" id="XP_035322360.1">
    <property type="nucleotide sequence ID" value="XM_035468379.1"/>
</dbReference>
<dbReference type="OrthoDB" id="5559898at2759"/>
<feature type="compositionally biased region" description="Low complexity" evidence="6">
    <location>
        <begin position="606"/>
        <end position="623"/>
    </location>
</feature>
<sequence>MARPQSPPILAQLRNARTASEKAAALRALKNDIVGHVQKKEQWVSHGVLDQIARAVSPEKSPARLNGKGSSHLQLYSRPLSDDDEARLQALQLIASFAHGGPAFLAPIHASHALSDILANVSPCSRPPEIVVAALRALTDIASSAALADDDCPLTTHALADQVFSPAHVESLNAILSISSAKHLPQTQVVLACRLVQKLCRHEKHQSILTAAGVLDSLAARLASFAVADGYVVPGAEEAACNDGLLEAFPPPAPDSARLQPVLEAISAILGNSKYRANRLLYAPAIMAVFPPIRFQSPMTAQSAAGTPRYDQRNTDLTAMEYVLPALPIQAIKSATGSPFALATPDRSDSQLSSRSKAVSRVLTEMDPSRVRSPAEVELDDVESPLLPWLVHLVRCTRDSERLMAASILASLHKAGLGSKRIRETSIGLLVVPLLVDMIEKYDRDVPTASSKEKATQRAMLEEAPLILARLIVDCEFLQKAAVDCHAVKILTKLLRRAYSPVEPYVRPMWTPHPEAADVGIDSHPPIAQLGGRGQNEVLAHNIRLRESALKAIAALAAGREDYRKALVAEDFVPYVVESLSEFPRKPHAPAKDRAAKDGNGSSKNASSPDGAATDGDAPATTSVAPEYGRNTPPVVIAACHTVRVLSRSISILRTALVDYGVALPLFHFLQHRDMDLLKEKGVMSVLCEHTHSDNPSLRLNALWALKHLVVAVGPELKKACLEEIGSGWLVQLIQDDAATQDDGGSRLRDMDDDDGVDVGGGESRGEQQQQQQQQQHRWIYEVDGEVLELDASRSTRMRRAEARLTALREAEGNAARRARNDDMAIQEQGLDFIRNLIGRPGAGGGVGADTSSDTSDMVDHLFRELGQDRLFDMVASKLRPRYLHPFSRRTPVAGREARVVNPQPQVIVPAVYILVQMAASDARHRQLVTAQTELLRQLVQYSGRDKEVKIALCHLVINLTCQDDEGDGGESEGVGGGCRLRAAELRRLGFYDKMIMFQEDRELDVKERAKEAVLNLKGSAREY</sequence>
<dbReference type="GeneID" id="55972634"/>
<dbReference type="GO" id="GO:0005737">
    <property type="term" value="C:cytoplasm"/>
    <property type="evidence" value="ECO:0007669"/>
    <property type="project" value="UniProtKB-SubCell"/>
</dbReference>
<dbReference type="InterPro" id="IPR011989">
    <property type="entry name" value="ARM-like"/>
</dbReference>
<evidence type="ECO:0000256" key="6">
    <source>
        <dbReference type="SAM" id="MobiDB-lite"/>
    </source>
</evidence>
<evidence type="ECO:0000313" key="7">
    <source>
        <dbReference type="EMBL" id="KAF4123708.1"/>
    </source>
</evidence>
<proteinExistence type="predicted"/>
<keyword evidence="8" id="KW-1185">Reference proteome</keyword>
<evidence type="ECO:0000256" key="2">
    <source>
        <dbReference type="ARBA" id="ARBA00004496"/>
    </source>
</evidence>
<keyword evidence="5" id="KW-0539">Nucleus</keyword>
<feature type="region of interest" description="Disordered" evidence="6">
    <location>
        <begin position="585"/>
        <end position="627"/>
    </location>
</feature>
<name>A0A9P5D1B5_9HYPO</name>
<reference evidence="7" key="1">
    <citation type="submission" date="2020-03" db="EMBL/GenBank/DDBJ databases">
        <title>Site-based positive gene gene selection in Geosmithia morbida across the United States reveals a broad range of putative effectors and factors for local host and environmental adapation.</title>
        <authorList>
            <person name="Onufrak A."/>
            <person name="Murdoch R.W."/>
            <person name="Gazis R."/>
            <person name="Huff M."/>
            <person name="Staton M."/>
            <person name="Klingeman W."/>
            <person name="Hadziabdic D."/>
        </authorList>
    </citation>
    <scope>NUCLEOTIDE SEQUENCE</scope>
    <source>
        <strain evidence="7">1262</strain>
    </source>
</reference>
<evidence type="ECO:0000256" key="3">
    <source>
        <dbReference type="ARBA" id="ARBA00022490"/>
    </source>
</evidence>
<dbReference type="GO" id="GO:0005634">
    <property type="term" value="C:nucleus"/>
    <property type="evidence" value="ECO:0007669"/>
    <property type="project" value="UniProtKB-SubCell"/>
</dbReference>
<dbReference type="PANTHER" id="PTHR15651:SF7">
    <property type="entry name" value="ARMADILLO REPEAT-CONTAINING PROTEIN 8"/>
    <property type="match status" value="1"/>
</dbReference>
<dbReference type="Gene3D" id="1.25.10.10">
    <property type="entry name" value="Leucine-rich Repeat Variant"/>
    <property type="match status" value="3"/>
</dbReference>
<feature type="compositionally biased region" description="Low complexity" evidence="6">
    <location>
        <begin position="767"/>
        <end position="776"/>
    </location>
</feature>
<dbReference type="Proteomes" id="UP000749293">
    <property type="component" value="Unassembled WGS sequence"/>
</dbReference>
<dbReference type="GO" id="GO:0034657">
    <property type="term" value="C:GID complex"/>
    <property type="evidence" value="ECO:0007669"/>
    <property type="project" value="TreeGrafter"/>
</dbReference>
<accession>A0A9P5D1B5</accession>
<dbReference type="PANTHER" id="PTHR15651">
    <property type="entry name" value="ARMADILLO REPEAT-CONTAINING PROTEIN 8"/>
    <property type="match status" value="1"/>
</dbReference>
<protein>
    <submittedName>
        <fullName evidence="7">Armadillo repeat protein</fullName>
    </submittedName>
</protein>
<evidence type="ECO:0000256" key="4">
    <source>
        <dbReference type="ARBA" id="ARBA00022737"/>
    </source>
</evidence>
<dbReference type="AlphaFoldDB" id="A0A9P5D1B5"/>
<comment type="caution">
    <text evidence="7">The sequence shown here is derived from an EMBL/GenBank/DDBJ whole genome shotgun (WGS) entry which is preliminary data.</text>
</comment>
<dbReference type="GO" id="GO:0043161">
    <property type="term" value="P:proteasome-mediated ubiquitin-dependent protein catabolic process"/>
    <property type="evidence" value="ECO:0007669"/>
    <property type="project" value="TreeGrafter"/>
</dbReference>
<gene>
    <name evidence="7" type="ORF">GMORB2_6409</name>
</gene>